<gene>
    <name evidence="2" type="ORF">EKO23_06365</name>
</gene>
<feature type="region of interest" description="Disordered" evidence="1">
    <location>
        <begin position="126"/>
        <end position="153"/>
    </location>
</feature>
<evidence type="ECO:0000313" key="2">
    <source>
        <dbReference type="EMBL" id="RYP87229.1"/>
    </source>
</evidence>
<protein>
    <recommendedName>
        <fullName evidence="4">ESX-1 secretion-associated protein</fullName>
    </recommendedName>
</protein>
<proteinExistence type="predicted"/>
<evidence type="ECO:0000313" key="3">
    <source>
        <dbReference type="Proteomes" id="UP000295198"/>
    </source>
</evidence>
<evidence type="ECO:0008006" key="4">
    <source>
        <dbReference type="Google" id="ProtNLM"/>
    </source>
</evidence>
<dbReference type="AlphaFoldDB" id="A0A4V1XZM1"/>
<sequence>MVLATGPEGGPTRTAASGTTGIVLDSAAVLGLARQTRQTADDVAGDRTFRKLSLSGGMLGGYASAADVVAAHRSAHAVVAETIDGVRADLEQFSGYLTEAVAGLEAADQLSAGALDRLARIRVGTAAEDANRDARTRHVDRPEPDDTTAPADG</sequence>
<accession>A0A4V1XZM1</accession>
<comment type="caution">
    <text evidence="2">The sequence shown here is derived from an EMBL/GenBank/DDBJ whole genome shotgun (WGS) entry which is preliminary data.</text>
</comment>
<dbReference type="RefSeq" id="WP_134715324.1">
    <property type="nucleotide sequence ID" value="NZ_SDKM01000007.1"/>
</dbReference>
<dbReference type="EMBL" id="SDKM01000007">
    <property type="protein sequence ID" value="RYP87229.1"/>
    <property type="molecule type" value="Genomic_DNA"/>
</dbReference>
<feature type="compositionally biased region" description="Basic and acidic residues" evidence="1">
    <location>
        <begin position="129"/>
        <end position="144"/>
    </location>
</feature>
<evidence type="ECO:0000256" key="1">
    <source>
        <dbReference type="SAM" id="MobiDB-lite"/>
    </source>
</evidence>
<reference evidence="2 3" key="1">
    <citation type="submission" date="2019-01" db="EMBL/GenBank/DDBJ databases">
        <title>Nocardioides guangzhouensis sp. nov., an actinobacterium isolated from soil.</title>
        <authorList>
            <person name="Fu Y."/>
            <person name="Cai Y."/>
            <person name="Lin Z."/>
            <person name="Chen P."/>
        </authorList>
    </citation>
    <scope>NUCLEOTIDE SEQUENCE [LARGE SCALE GENOMIC DNA]</scope>
    <source>
        <strain evidence="2 3">130</strain>
    </source>
</reference>
<keyword evidence="3" id="KW-1185">Reference proteome</keyword>
<dbReference type="Proteomes" id="UP000295198">
    <property type="component" value="Unassembled WGS sequence"/>
</dbReference>
<name>A0A4V1XZM1_9ACTN</name>
<organism evidence="2 3">
    <name type="scientific">Nocardioides guangzhouensis</name>
    <dbReference type="NCBI Taxonomy" id="2497878"/>
    <lineage>
        <taxon>Bacteria</taxon>
        <taxon>Bacillati</taxon>
        <taxon>Actinomycetota</taxon>
        <taxon>Actinomycetes</taxon>
        <taxon>Propionibacteriales</taxon>
        <taxon>Nocardioidaceae</taxon>
        <taxon>Nocardioides</taxon>
    </lineage>
</organism>